<gene>
    <name evidence="2" type="ORF">CARG_08450</name>
</gene>
<evidence type="ECO:0000259" key="1">
    <source>
        <dbReference type="Pfam" id="PF17844"/>
    </source>
</evidence>
<name>U3GZA3_9CORY</name>
<dbReference type="HOGENOM" id="CLU_123202_1_0_11"/>
<dbReference type="EMBL" id="CP006365">
    <property type="protein sequence ID" value="AGU15791.1"/>
    <property type="molecule type" value="Genomic_DNA"/>
</dbReference>
<dbReference type="AlphaFoldDB" id="U3GZA3"/>
<dbReference type="Gene3D" id="3.30.1050.40">
    <property type="match status" value="1"/>
</dbReference>
<dbReference type="KEGG" id="caz:CARG_08450"/>
<organism evidence="2 3">
    <name type="scientific">Corynebacterium argentoratense DSM 44202</name>
    <dbReference type="NCBI Taxonomy" id="1348662"/>
    <lineage>
        <taxon>Bacteria</taxon>
        <taxon>Bacillati</taxon>
        <taxon>Actinomycetota</taxon>
        <taxon>Actinomycetes</taxon>
        <taxon>Mycobacteriales</taxon>
        <taxon>Corynebacteriaceae</taxon>
        <taxon>Corynebacterium</taxon>
    </lineage>
</organism>
<accession>U3GZA3</accession>
<sequence>MSAHNTPSINQQVASWARGAAETPSRSLLASAVRETVAYAASLRPGKSVELRVPPFAAAQLIDGPAHKRGTPPNVVEISPKDWILCVLGEQTINDAASASLSGTRAGEVQSVLDHMAG</sequence>
<dbReference type="GeneID" id="78250431"/>
<protein>
    <recommendedName>
        <fullName evidence="1">Bacterial SCP orthologue domain-containing protein</fullName>
    </recommendedName>
</protein>
<reference evidence="2 3" key="1">
    <citation type="journal article" date="2013" name="Genome Announc.">
        <title>Whole-Genome Sequence of the Clinical Strain Corynebacterium argentoratense DSM 44202, Isolated from a Human Throat Specimen.</title>
        <authorList>
            <person name="Bomholt C."/>
            <person name="Glaub A."/>
            <person name="Gravermann K."/>
            <person name="Albersmeier A."/>
            <person name="Brinkrolf K."/>
            <person name="Ruckert C."/>
            <person name="Tauch A."/>
        </authorList>
    </citation>
    <scope>NUCLEOTIDE SEQUENCE [LARGE SCALE GENOMIC DNA]</scope>
    <source>
        <strain evidence="2">DSM 44202</strain>
    </source>
</reference>
<keyword evidence="3" id="KW-1185">Reference proteome</keyword>
<dbReference type="Proteomes" id="UP000016943">
    <property type="component" value="Chromosome"/>
</dbReference>
<evidence type="ECO:0000313" key="3">
    <source>
        <dbReference type="Proteomes" id="UP000016943"/>
    </source>
</evidence>
<dbReference type="STRING" id="1348662.CARG_08450"/>
<dbReference type="PATRIC" id="fig|1348662.3.peg.1666"/>
<evidence type="ECO:0000313" key="2">
    <source>
        <dbReference type="EMBL" id="AGU15791.1"/>
    </source>
</evidence>
<dbReference type="OrthoDB" id="8481083at2"/>
<proteinExistence type="predicted"/>
<dbReference type="InterPro" id="IPR041629">
    <property type="entry name" value="SCP_3"/>
</dbReference>
<dbReference type="RefSeq" id="WP_021012185.1">
    <property type="nucleotide sequence ID" value="NC_022198.1"/>
</dbReference>
<feature type="domain" description="Bacterial SCP orthologue" evidence="1">
    <location>
        <begin position="25"/>
        <end position="113"/>
    </location>
</feature>
<dbReference type="eggNOG" id="COG3255">
    <property type="taxonomic scope" value="Bacteria"/>
</dbReference>
<dbReference type="Pfam" id="PF17844">
    <property type="entry name" value="SCP_3"/>
    <property type="match status" value="1"/>
</dbReference>